<keyword evidence="3" id="KW-1185">Reference proteome</keyword>
<feature type="region of interest" description="Disordered" evidence="1">
    <location>
        <begin position="413"/>
        <end position="433"/>
    </location>
</feature>
<dbReference type="Proteomes" id="UP000799421">
    <property type="component" value="Unassembled WGS sequence"/>
</dbReference>
<proteinExistence type="predicted"/>
<evidence type="ECO:0000256" key="1">
    <source>
        <dbReference type="SAM" id="MobiDB-lite"/>
    </source>
</evidence>
<gene>
    <name evidence="2" type="ORF">K470DRAFT_257632</name>
</gene>
<protein>
    <submittedName>
        <fullName evidence="2">Uncharacterized protein</fullName>
    </submittedName>
</protein>
<reference evidence="2" key="1">
    <citation type="journal article" date="2020" name="Stud. Mycol.">
        <title>101 Dothideomycetes genomes: a test case for predicting lifestyles and emergence of pathogens.</title>
        <authorList>
            <person name="Haridas S."/>
            <person name="Albert R."/>
            <person name="Binder M."/>
            <person name="Bloem J."/>
            <person name="Labutti K."/>
            <person name="Salamov A."/>
            <person name="Andreopoulos B."/>
            <person name="Baker S."/>
            <person name="Barry K."/>
            <person name="Bills G."/>
            <person name="Bluhm B."/>
            <person name="Cannon C."/>
            <person name="Castanera R."/>
            <person name="Culley D."/>
            <person name="Daum C."/>
            <person name="Ezra D."/>
            <person name="Gonzalez J."/>
            <person name="Henrissat B."/>
            <person name="Kuo A."/>
            <person name="Liang C."/>
            <person name="Lipzen A."/>
            <person name="Lutzoni F."/>
            <person name="Magnuson J."/>
            <person name="Mondo S."/>
            <person name="Nolan M."/>
            <person name="Ohm R."/>
            <person name="Pangilinan J."/>
            <person name="Park H.-J."/>
            <person name="Ramirez L."/>
            <person name="Alfaro M."/>
            <person name="Sun H."/>
            <person name="Tritt A."/>
            <person name="Yoshinaga Y."/>
            <person name="Zwiers L.-H."/>
            <person name="Turgeon B."/>
            <person name="Goodwin S."/>
            <person name="Spatafora J."/>
            <person name="Crous P."/>
            <person name="Grigoriev I."/>
        </authorList>
    </citation>
    <scope>NUCLEOTIDE SEQUENCE</scope>
    <source>
        <strain evidence="2">CBS 480.64</strain>
    </source>
</reference>
<accession>A0A6A7C0D8</accession>
<feature type="compositionally biased region" description="Polar residues" evidence="1">
    <location>
        <begin position="279"/>
        <end position="288"/>
    </location>
</feature>
<evidence type="ECO:0000313" key="3">
    <source>
        <dbReference type="Proteomes" id="UP000799421"/>
    </source>
</evidence>
<name>A0A6A7C0D8_9PEZI</name>
<organism evidence="2 3">
    <name type="scientific">Piedraia hortae CBS 480.64</name>
    <dbReference type="NCBI Taxonomy" id="1314780"/>
    <lineage>
        <taxon>Eukaryota</taxon>
        <taxon>Fungi</taxon>
        <taxon>Dikarya</taxon>
        <taxon>Ascomycota</taxon>
        <taxon>Pezizomycotina</taxon>
        <taxon>Dothideomycetes</taxon>
        <taxon>Dothideomycetidae</taxon>
        <taxon>Capnodiales</taxon>
        <taxon>Piedraiaceae</taxon>
        <taxon>Piedraia</taxon>
    </lineage>
</organism>
<evidence type="ECO:0000313" key="2">
    <source>
        <dbReference type="EMBL" id="KAF2860853.1"/>
    </source>
</evidence>
<feature type="compositionally biased region" description="Polar residues" evidence="1">
    <location>
        <begin position="330"/>
        <end position="344"/>
    </location>
</feature>
<sequence length="500" mass="53930">MTLMELQVRLSSYTQQFNMQDAGRVDPHFWTVFEPLLLSISESRNLQNIEILYNQCLALSNSFAAASDVCFNAKSRLTAAPAEHMISTRSGLGNIAGPAPRAQPRSVFSTQNLHGSRPLPPLPCENQEANRRLSDEGLAPSSDDSGAGRTKSESSTKTLDEFDTRPLPWIPGFHGSKVANDLGFLIPAEATVGPMSRSPSPDSGRAPRAERTTTGASYTETADGLTLFDTRPLGGLPGFNGSRLNEPGFPIPPFPSNTPLSASSVFSEHSTATHEHGTNRTTSPVRPTIRSSSEILLDSTTYSSPTPPGGASRTPTRRVFTETDANISSADRNGQRLPISNSRPQYIAPQPYKTRYGTYITNELGTTYRVRMPTSETPPELPSRSQINAPTSEPNDILTLAREARMRTYSDISTASTTPPGSPLHYQINGPTPDTRGLLTAAREAHMRRMNGKTSPSVPPLPLAQPSASASTSVEYRPNRGNSVHVMERIEEGGGSKGGD</sequence>
<feature type="region of interest" description="Disordered" evidence="1">
    <location>
        <begin position="253"/>
        <end position="288"/>
    </location>
</feature>
<feature type="region of interest" description="Disordered" evidence="1">
    <location>
        <begin position="449"/>
        <end position="500"/>
    </location>
</feature>
<dbReference type="EMBL" id="MU005978">
    <property type="protein sequence ID" value="KAF2860853.1"/>
    <property type="molecule type" value="Genomic_DNA"/>
</dbReference>
<feature type="region of interest" description="Disordered" evidence="1">
    <location>
        <begin position="191"/>
        <end position="218"/>
    </location>
</feature>
<feature type="region of interest" description="Disordered" evidence="1">
    <location>
        <begin position="330"/>
        <end position="349"/>
    </location>
</feature>
<feature type="compositionally biased region" description="Polar residues" evidence="1">
    <location>
        <begin position="257"/>
        <end position="270"/>
    </location>
</feature>
<feature type="compositionally biased region" description="Basic and acidic residues" evidence="1">
    <location>
        <begin position="150"/>
        <end position="164"/>
    </location>
</feature>
<dbReference type="AlphaFoldDB" id="A0A6A7C0D8"/>
<feature type="region of interest" description="Disordered" evidence="1">
    <location>
        <begin position="91"/>
        <end position="164"/>
    </location>
</feature>
<feature type="compositionally biased region" description="Basic and acidic residues" evidence="1">
    <location>
        <begin position="486"/>
        <end position="500"/>
    </location>
</feature>